<evidence type="ECO:0000313" key="2">
    <source>
        <dbReference type="Proteomes" id="UP000008917"/>
    </source>
</evidence>
<dbReference type="KEGG" id="vpe:Varpa_2743"/>
<proteinExistence type="predicted"/>
<gene>
    <name evidence="1" type="ordered locus">Varpa_2743</name>
</gene>
<organism evidence="1 2">
    <name type="scientific">Variovorax paradoxus (strain EPS)</name>
    <dbReference type="NCBI Taxonomy" id="595537"/>
    <lineage>
        <taxon>Bacteria</taxon>
        <taxon>Pseudomonadati</taxon>
        <taxon>Pseudomonadota</taxon>
        <taxon>Betaproteobacteria</taxon>
        <taxon>Burkholderiales</taxon>
        <taxon>Comamonadaceae</taxon>
        <taxon>Variovorax</taxon>
    </lineage>
</organism>
<dbReference type="Proteomes" id="UP000008917">
    <property type="component" value="Chromosome"/>
</dbReference>
<protein>
    <submittedName>
        <fullName evidence="1">Uncharacterized protein</fullName>
    </submittedName>
</protein>
<dbReference type="RefSeq" id="WP_013541170.1">
    <property type="nucleotide sequence ID" value="NC_014931.1"/>
</dbReference>
<dbReference type="AlphaFoldDB" id="E6V3R7"/>
<sequence length="114" mass="12026">MTLANAAPATFNPCAPLQARLLDDDVLAYGVIVEETPETLVDQRLADALLAAIYGSASAPRLLLCWPDGSLGFVWLPIGERIADAMSTAYAAARTSLEALHLQHAPPAAPAWSN</sequence>
<dbReference type="HOGENOM" id="CLU_2120080_0_0_4"/>
<accession>E6V3R7</accession>
<reference evidence="2" key="1">
    <citation type="submission" date="2010-12" db="EMBL/GenBank/DDBJ databases">
        <title>Complete sequence of Variovorax paradoxus EPS.</title>
        <authorList>
            <consortium name="US DOE Joint Genome Institute"/>
            <person name="Lucas S."/>
            <person name="Copeland A."/>
            <person name="Lapidus A."/>
            <person name="Cheng J.-F."/>
            <person name="Goodwin L."/>
            <person name="Pitluck S."/>
            <person name="Teshima H."/>
            <person name="Detter J.C."/>
            <person name="Han C."/>
            <person name="Tapia R."/>
            <person name="Land M."/>
            <person name="Hauser L."/>
            <person name="Kyrpides N."/>
            <person name="Ivanova N."/>
            <person name="Ovchinnikova G."/>
            <person name="Orwin P."/>
            <person name="Han J.-I.G."/>
            <person name="Woyke T."/>
        </authorList>
    </citation>
    <scope>NUCLEOTIDE SEQUENCE [LARGE SCALE GENOMIC DNA]</scope>
    <source>
        <strain evidence="2">EPS</strain>
    </source>
</reference>
<evidence type="ECO:0000313" key="1">
    <source>
        <dbReference type="EMBL" id="ADU36941.1"/>
    </source>
</evidence>
<name>E6V3R7_VARPE</name>
<reference evidence="1 2" key="2">
    <citation type="journal article" date="2013" name="Genome Announc.">
        <title>Genome of the Root-Associated Plant Growth-Promoting Bacterium Variovorax paradoxus Strain EPS.</title>
        <authorList>
            <person name="Han J.I."/>
            <person name="Spain J.C."/>
            <person name="Leadbetter J.R."/>
            <person name="Ovchinnikova G."/>
            <person name="Goodwin L.A."/>
            <person name="Han C.S."/>
            <person name="Woyke T."/>
            <person name="Davenport K.W."/>
            <person name="Orwin P.M."/>
        </authorList>
    </citation>
    <scope>NUCLEOTIDE SEQUENCE [LARGE SCALE GENOMIC DNA]</scope>
    <source>
        <strain evidence="1 2">EPS</strain>
    </source>
</reference>
<dbReference type="EMBL" id="CP002417">
    <property type="protein sequence ID" value="ADU36941.1"/>
    <property type="molecule type" value="Genomic_DNA"/>
</dbReference>
<dbReference type="STRING" id="595537.Varpa_2743"/>